<protein>
    <submittedName>
        <fullName evidence="1">Uncharacterized protein</fullName>
    </submittedName>
</protein>
<reference evidence="1 2" key="1">
    <citation type="submission" date="2019-06" db="EMBL/GenBank/DDBJ databases">
        <title>Sequencing the genomes of 1000 actinobacteria strains.</title>
        <authorList>
            <person name="Klenk H.-P."/>
        </authorList>
    </citation>
    <scope>NUCLEOTIDE SEQUENCE [LARGE SCALE GENOMIC DNA]</scope>
    <source>
        <strain evidence="1 2">DSM 102200</strain>
    </source>
</reference>
<sequence>MNTGITITSATAREKLADHRAYLELHSIVCRECDFITGTLDADEPAVYALHNDHFDQTGHNRFWKYTISRSNGRIGHRISDL</sequence>
<keyword evidence="2" id="KW-1185">Reference proteome</keyword>
<accession>A0A543CHJ4</accession>
<gene>
    <name evidence="1" type="ORF">FB559_2111</name>
</gene>
<dbReference type="AlphaFoldDB" id="A0A543CHJ4"/>
<dbReference type="Proteomes" id="UP000316096">
    <property type="component" value="Unassembled WGS sequence"/>
</dbReference>
<name>A0A543CHJ4_9ACTN</name>
<proteinExistence type="predicted"/>
<comment type="caution">
    <text evidence="1">The sequence shown here is derived from an EMBL/GenBank/DDBJ whole genome shotgun (WGS) entry which is preliminary data.</text>
</comment>
<dbReference type="EMBL" id="VFOZ01000001">
    <property type="protein sequence ID" value="TQL96572.1"/>
    <property type="molecule type" value="Genomic_DNA"/>
</dbReference>
<dbReference type="RefSeq" id="WP_141955412.1">
    <property type="nucleotide sequence ID" value="NZ_VFOZ01000001.1"/>
</dbReference>
<evidence type="ECO:0000313" key="1">
    <source>
        <dbReference type="EMBL" id="TQL96572.1"/>
    </source>
</evidence>
<organism evidence="1 2">
    <name type="scientific">Actinoallomurus bryophytorum</name>
    <dbReference type="NCBI Taxonomy" id="1490222"/>
    <lineage>
        <taxon>Bacteria</taxon>
        <taxon>Bacillati</taxon>
        <taxon>Actinomycetota</taxon>
        <taxon>Actinomycetes</taxon>
        <taxon>Streptosporangiales</taxon>
        <taxon>Thermomonosporaceae</taxon>
        <taxon>Actinoallomurus</taxon>
    </lineage>
</organism>
<evidence type="ECO:0000313" key="2">
    <source>
        <dbReference type="Proteomes" id="UP000316096"/>
    </source>
</evidence>